<gene>
    <name evidence="1" type="ORF">ACFFIA_05410</name>
</gene>
<evidence type="ECO:0000313" key="1">
    <source>
        <dbReference type="EMBL" id="MFC0527093.1"/>
    </source>
</evidence>
<proteinExistence type="predicted"/>
<dbReference type="RefSeq" id="WP_377246317.1">
    <property type="nucleotide sequence ID" value="NZ_JBHLUH010000006.1"/>
</dbReference>
<evidence type="ECO:0000313" key="2">
    <source>
        <dbReference type="Proteomes" id="UP001589867"/>
    </source>
</evidence>
<accession>A0ABV6LXE6</accession>
<keyword evidence="2" id="KW-1185">Reference proteome</keyword>
<sequence>MTATRMAGFGYKTGWLAIRDGGAREVVDALGGRIVGNGAWREGVERAYAEADIVIATPPLTGAGGATWSLVAGRWVAMASDYIDVAALSGALDREVQLFYTDRVTESHEWTRAVGGRLVRSFGYLGESGTVTRWQGDPQEIEFAIGLPATFDAAHDSVTVREDDVMRVAAAWSLDPAALEGKPATEPLGVARLPVDPDRQAQPRAEPTVVDITDLIASGLSFEDFNDAMTRRLRKR</sequence>
<comment type="caution">
    <text evidence="1">The sequence shown here is derived from an EMBL/GenBank/DDBJ whole genome shotgun (WGS) entry which is preliminary data.</text>
</comment>
<dbReference type="Proteomes" id="UP001589867">
    <property type="component" value="Unassembled WGS sequence"/>
</dbReference>
<organism evidence="1 2">
    <name type="scientific">Phytohabitans kaempferiae</name>
    <dbReference type="NCBI Taxonomy" id="1620943"/>
    <lineage>
        <taxon>Bacteria</taxon>
        <taxon>Bacillati</taxon>
        <taxon>Actinomycetota</taxon>
        <taxon>Actinomycetes</taxon>
        <taxon>Micromonosporales</taxon>
        <taxon>Micromonosporaceae</taxon>
    </lineage>
</organism>
<protein>
    <recommendedName>
        <fullName evidence="3">NAD(P)-binding domain-containing protein</fullName>
    </recommendedName>
</protein>
<evidence type="ECO:0008006" key="3">
    <source>
        <dbReference type="Google" id="ProtNLM"/>
    </source>
</evidence>
<name>A0ABV6LXE6_9ACTN</name>
<dbReference type="EMBL" id="JBHLUH010000006">
    <property type="protein sequence ID" value="MFC0527093.1"/>
    <property type="molecule type" value="Genomic_DNA"/>
</dbReference>
<reference evidence="1 2" key="1">
    <citation type="submission" date="2024-09" db="EMBL/GenBank/DDBJ databases">
        <authorList>
            <person name="Sun Q."/>
            <person name="Mori K."/>
        </authorList>
    </citation>
    <scope>NUCLEOTIDE SEQUENCE [LARGE SCALE GENOMIC DNA]</scope>
    <source>
        <strain evidence="1 2">TBRC 3947</strain>
    </source>
</reference>